<feature type="region of interest" description="Disordered" evidence="1">
    <location>
        <begin position="116"/>
        <end position="140"/>
    </location>
</feature>
<reference evidence="2 3" key="1">
    <citation type="submission" date="2020-06" db="EMBL/GenBank/DDBJ databases">
        <title>Transcriptomic and genomic resources for Thalictrum thalictroides and T. hernandezii: Facilitating candidate gene discovery in an emerging model plant lineage.</title>
        <authorList>
            <person name="Arias T."/>
            <person name="Riano-Pachon D.M."/>
            <person name="Di Stilio V.S."/>
        </authorList>
    </citation>
    <scope>NUCLEOTIDE SEQUENCE [LARGE SCALE GENOMIC DNA]</scope>
    <source>
        <strain evidence="3">cv. WT478/WT964</strain>
        <tissue evidence="2">Leaves</tissue>
    </source>
</reference>
<dbReference type="EMBL" id="JABWDY010010914">
    <property type="protein sequence ID" value="KAF5200276.1"/>
    <property type="molecule type" value="Genomic_DNA"/>
</dbReference>
<accession>A0A7J6WSC7</accession>
<dbReference type="Proteomes" id="UP000554482">
    <property type="component" value="Unassembled WGS sequence"/>
</dbReference>
<feature type="region of interest" description="Disordered" evidence="1">
    <location>
        <begin position="1"/>
        <end position="36"/>
    </location>
</feature>
<sequence length="267" mass="30619">MMRKRQKSVQKREKGKVKVKAKASELRKSPRKKNKKIKKVTFAEPVVEPKTQGGGVGGRAVRWSIRRLEKSRAQQNEEDILAEDGALEGCDNNADNEVTFLGENNTEDILAEDDLVLPTPTNNSEPAKKRKKSMKKNKATTTTTVVPIEEVCQILLPAEPILKKDKRKRLQKKITRRNSTGDDEYDEYVPEMNVEEEVEAETMQCEKRNKGKKKPWQKDDTPPPVDINRLPEEELDLDTAYYDDGEDMVDEINAEEDYRELESSDEE</sequence>
<keyword evidence="3" id="KW-1185">Reference proteome</keyword>
<feature type="compositionally biased region" description="Basic residues" evidence="1">
    <location>
        <begin position="128"/>
        <end position="138"/>
    </location>
</feature>
<feature type="compositionally biased region" description="Acidic residues" evidence="1">
    <location>
        <begin position="233"/>
        <end position="267"/>
    </location>
</feature>
<feature type="non-terminal residue" evidence="2">
    <location>
        <position position="267"/>
    </location>
</feature>
<evidence type="ECO:0000313" key="2">
    <source>
        <dbReference type="EMBL" id="KAF5200276.1"/>
    </source>
</evidence>
<feature type="compositionally biased region" description="Basic residues" evidence="1">
    <location>
        <begin position="167"/>
        <end position="176"/>
    </location>
</feature>
<organism evidence="2 3">
    <name type="scientific">Thalictrum thalictroides</name>
    <name type="common">Rue-anemone</name>
    <name type="synonym">Anemone thalictroides</name>
    <dbReference type="NCBI Taxonomy" id="46969"/>
    <lineage>
        <taxon>Eukaryota</taxon>
        <taxon>Viridiplantae</taxon>
        <taxon>Streptophyta</taxon>
        <taxon>Embryophyta</taxon>
        <taxon>Tracheophyta</taxon>
        <taxon>Spermatophyta</taxon>
        <taxon>Magnoliopsida</taxon>
        <taxon>Ranunculales</taxon>
        <taxon>Ranunculaceae</taxon>
        <taxon>Thalictroideae</taxon>
        <taxon>Thalictrum</taxon>
    </lineage>
</organism>
<evidence type="ECO:0000313" key="3">
    <source>
        <dbReference type="Proteomes" id="UP000554482"/>
    </source>
</evidence>
<name>A0A7J6WSC7_THATH</name>
<gene>
    <name evidence="2" type="ORF">FRX31_010137</name>
</gene>
<dbReference type="AlphaFoldDB" id="A0A7J6WSC7"/>
<evidence type="ECO:0000256" key="1">
    <source>
        <dbReference type="SAM" id="MobiDB-lite"/>
    </source>
</evidence>
<feature type="compositionally biased region" description="Basic residues" evidence="1">
    <location>
        <begin position="1"/>
        <end position="21"/>
    </location>
</feature>
<feature type="region of interest" description="Disordered" evidence="1">
    <location>
        <begin position="167"/>
        <end position="267"/>
    </location>
</feature>
<feature type="compositionally biased region" description="Acidic residues" evidence="1">
    <location>
        <begin position="181"/>
        <end position="200"/>
    </location>
</feature>
<proteinExistence type="predicted"/>
<comment type="caution">
    <text evidence="2">The sequence shown here is derived from an EMBL/GenBank/DDBJ whole genome shotgun (WGS) entry which is preliminary data.</text>
</comment>
<protein>
    <submittedName>
        <fullName evidence="2">Uncharacterized protein</fullName>
    </submittedName>
</protein>